<evidence type="ECO:0000256" key="1">
    <source>
        <dbReference type="ARBA" id="ARBA00004167"/>
    </source>
</evidence>
<comment type="subcellular location">
    <subcellularLocation>
        <location evidence="1">Membrane</location>
        <topology evidence="1">Single-pass membrane protein</topology>
    </subcellularLocation>
</comment>
<dbReference type="SUPFAM" id="SSF52058">
    <property type="entry name" value="L domain-like"/>
    <property type="match status" value="1"/>
</dbReference>
<name>A0A7R9FA30_9NEOP</name>
<organism evidence="7">
    <name type="scientific">Timema bartmani</name>
    <dbReference type="NCBI Taxonomy" id="61472"/>
    <lineage>
        <taxon>Eukaryota</taxon>
        <taxon>Metazoa</taxon>
        <taxon>Ecdysozoa</taxon>
        <taxon>Arthropoda</taxon>
        <taxon>Hexapoda</taxon>
        <taxon>Insecta</taxon>
        <taxon>Pterygota</taxon>
        <taxon>Neoptera</taxon>
        <taxon>Polyneoptera</taxon>
        <taxon>Phasmatodea</taxon>
        <taxon>Timematodea</taxon>
        <taxon>Timematoidea</taxon>
        <taxon>Timematidae</taxon>
        <taxon>Timema</taxon>
    </lineage>
</organism>
<evidence type="ECO:0000313" key="7">
    <source>
        <dbReference type="EMBL" id="CAD7449726.1"/>
    </source>
</evidence>
<protein>
    <recommendedName>
        <fullName evidence="8">LRRCT domain-containing protein</fullName>
    </recommendedName>
</protein>
<keyword evidence="2" id="KW-0812">Transmembrane</keyword>
<accession>A0A7R9FA30</accession>
<keyword evidence="3" id="KW-0130">Cell adhesion</keyword>
<dbReference type="Gene3D" id="3.80.10.10">
    <property type="entry name" value="Ribonuclease Inhibitor"/>
    <property type="match status" value="1"/>
</dbReference>
<dbReference type="PANTHER" id="PTHR22650:SF4">
    <property type="entry name" value="LEUCINE-RICH REPEAT AND TRANSMEMBRANE DOMAIN-CONTAINING PROTEIN 2-LIKE"/>
    <property type="match status" value="1"/>
</dbReference>
<evidence type="ECO:0000256" key="2">
    <source>
        <dbReference type="ARBA" id="ARBA00022692"/>
    </source>
</evidence>
<dbReference type="AlphaFoldDB" id="A0A7R9FA30"/>
<dbReference type="InterPro" id="IPR032675">
    <property type="entry name" value="LRR_dom_sf"/>
</dbReference>
<keyword evidence="4" id="KW-1133">Transmembrane helix</keyword>
<dbReference type="EMBL" id="OD572343">
    <property type="protein sequence ID" value="CAD7449726.1"/>
    <property type="molecule type" value="Genomic_DNA"/>
</dbReference>
<dbReference type="InterPro" id="IPR052313">
    <property type="entry name" value="GPIb-IX-V_Complex"/>
</dbReference>
<dbReference type="PANTHER" id="PTHR22650">
    <property type="entry name" value="GLYCOPROTEIN IB BETA"/>
    <property type="match status" value="1"/>
</dbReference>
<evidence type="ECO:0000256" key="6">
    <source>
        <dbReference type="ARBA" id="ARBA00023157"/>
    </source>
</evidence>
<reference evidence="7" key="1">
    <citation type="submission" date="2020-11" db="EMBL/GenBank/DDBJ databases">
        <authorList>
            <person name="Tran Van P."/>
        </authorList>
    </citation>
    <scope>NUCLEOTIDE SEQUENCE</scope>
</reference>
<evidence type="ECO:0000256" key="4">
    <source>
        <dbReference type="ARBA" id="ARBA00022989"/>
    </source>
</evidence>
<evidence type="ECO:0000256" key="3">
    <source>
        <dbReference type="ARBA" id="ARBA00022889"/>
    </source>
</evidence>
<keyword evidence="5" id="KW-0472">Membrane</keyword>
<proteinExistence type="predicted"/>
<sequence length="365" mass="41199">MQTPVEVDGDGNPWSCSRDWTWLADDGGRTSSVASRVVDRDKLTCQGQPYREKPIPLVMALVKSMQAECPRQPPFNCSCTLDNVVWDTSRLYLVPIITVDCSGLGLTELPGVLPSNTTSLLVKENQISDLRPLVNNEHYRHVADIFLDDNLVESVAVLESSPWLFNFRVFSLRGNRLSQLPTYALDNALERNRHVVDIFLGNNPWQCDCLFTPSFQDFLVKYFTLVKDNDNVRCAFVDGDENSFVPIRDLSRSSICAPPSEYIIQPLDLLNGVLASLIILVVGKLGYDYWNFKKTGKLPSFLDPVDSLRITSERYHECASDRRVPHYEARPGSSGGISNYPPALRQTIARKIKRSSFTYILYPLL</sequence>
<keyword evidence="6" id="KW-1015">Disulfide bond</keyword>
<evidence type="ECO:0000256" key="5">
    <source>
        <dbReference type="ARBA" id="ARBA00023136"/>
    </source>
</evidence>
<gene>
    <name evidence="7" type="ORF">TBIB3V08_LOCUS11999</name>
</gene>
<evidence type="ECO:0008006" key="8">
    <source>
        <dbReference type="Google" id="ProtNLM"/>
    </source>
</evidence>